<reference evidence="1" key="2">
    <citation type="submission" date="2024-06" db="EMBL/GenBank/DDBJ databases">
        <authorList>
            <person name="Plum-Jensen L.E."/>
            <person name="Schramm A."/>
            <person name="Marshall I.P.G."/>
        </authorList>
    </citation>
    <scope>NUCLEOTIDE SEQUENCE</scope>
    <source>
        <strain evidence="1">Rat1</strain>
    </source>
</reference>
<dbReference type="KEGG" id="eaj:Q3M24_02085"/>
<reference evidence="1" key="1">
    <citation type="journal article" date="2024" name="Syst. Appl. Microbiol.">
        <title>First single-strain enrichments of Electrothrix cable bacteria, description of E. aestuarii sp. nov. and E. rattekaaiensis sp. nov., and proposal of a cable bacteria taxonomy following the rules of the SeqCode.</title>
        <authorList>
            <person name="Plum-Jensen L.E."/>
            <person name="Schramm A."/>
            <person name="Marshall I.P.G."/>
        </authorList>
    </citation>
    <scope>NUCLEOTIDE SEQUENCE</scope>
    <source>
        <strain evidence="1">Rat1</strain>
    </source>
</reference>
<organism evidence="1">
    <name type="scientific">Candidatus Electrothrix aestuarii</name>
    <dbReference type="NCBI Taxonomy" id="3062594"/>
    <lineage>
        <taxon>Bacteria</taxon>
        <taxon>Pseudomonadati</taxon>
        <taxon>Thermodesulfobacteriota</taxon>
        <taxon>Desulfobulbia</taxon>
        <taxon>Desulfobulbales</taxon>
        <taxon>Desulfobulbaceae</taxon>
        <taxon>Candidatus Electrothrix</taxon>
    </lineage>
</organism>
<dbReference type="EMBL" id="CP159373">
    <property type="protein sequence ID" value="XCN73564.1"/>
    <property type="molecule type" value="Genomic_DNA"/>
</dbReference>
<protein>
    <submittedName>
        <fullName evidence="1">Uncharacterized protein</fullName>
    </submittedName>
</protein>
<gene>
    <name evidence="1" type="ORF">Q3M24_02085</name>
</gene>
<sequence length="110" mass="12975">MSFKEEQHLSVSDWLDKKEAAGVDVSQIELPENMAFDEDPDEMIYFKEVRPCSFLCTENHPFSKVERFGHWYYCQGQEKKAGIHSAKMKWRLFTKDKEHALHVAQAHIEE</sequence>
<name>A0AAU8LWH2_9BACT</name>
<accession>A0AAU8LWH2</accession>
<evidence type="ECO:0000313" key="1">
    <source>
        <dbReference type="EMBL" id="XCN73564.1"/>
    </source>
</evidence>
<proteinExistence type="predicted"/>
<dbReference type="AlphaFoldDB" id="A0AAU8LWH2"/>